<evidence type="ECO:0000256" key="1">
    <source>
        <dbReference type="SAM" id="Coils"/>
    </source>
</evidence>
<organism evidence="4">
    <name type="scientific">Aureococcus anophagefferens</name>
    <name type="common">Harmful bloom alga</name>
    <dbReference type="NCBI Taxonomy" id="44056"/>
    <lineage>
        <taxon>Eukaryota</taxon>
        <taxon>Sar</taxon>
        <taxon>Stramenopiles</taxon>
        <taxon>Ochrophyta</taxon>
        <taxon>Pelagophyceae</taxon>
        <taxon>Pelagomonadales</taxon>
        <taxon>Pelagomonadaceae</taxon>
        <taxon>Aureococcus</taxon>
    </lineage>
</organism>
<dbReference type="InParanoid" id="F0YAU9"/>
<feature type="coiled-coil region" evidence="1">
    <location>
        <begin position="246"/>
        <end position="273"/>
    </location>
</feature>
<evidence type="ECO:0000313" key="4">
    <source>
        <dbReference type="Proteomes" id="UP000002729"/>
    </source>
</evidence>
<dbReference type="AlphaFoldDB" id="F0YAU9"/>
<keyword evidence="4" id="KW-1185">Reference proteome</keyword>
<name>F0YAU9_AURAN</name>
<keyword evidence="1" id="KW-0175">Coiled coil</keyword>
<feature type="compositionally biased region" description="Polar residues" evidence="2">
    <location>
        <begin position="1219"/>
        <end position="1229"/>
    </location>
</feature>
<dbReference type="GeneID" id="20228385"/>
<feature type="region of interest" description="Disordered" evidence="2">
    <location>
        <begin position="1176"/>
        <end position="1195"/>
    </location>
</feature>
<dbReference type="EMBL" id="GL833130">
    <property type="protein sequence ID" value="EGB07596.1"/>
    <property type="molecule type" value="Genomic_DNA"/>
</dbReference>
<dbReference type="RefSeq" id="XP_009037596.1">
    <property type="nucleotide sequence ID" value="XM_009039348.1"/>
</dbReference>
<evidence type="ECO:0000256" key="2">
    <source>
        <dbReference type="SAM" id="MobiDB-lite"/>
    </source>
</evidence>
<dbReference type="KEGG" id="aaf:AURANDRAFT_71767"/>
<feature type="region of interest" description="Disordered" evidence="2">
    <location>
        <begin position="362"/>
        <end position="430"/>
    </location>
</feature>
<evidence type="ECO:0008006" key="5">
    <source>
        <dbReference type="Google" id="ProtNLM"/>
    </source>
</evidence>
<reference evidence="3 4" key="1">
    <citation type="journal article" date="2011" name="Proc. Natl. Acad. Sci. U.S.A.">
        <title>Niche of harmful alga Aureococcus anophagefferens revealed through ecogenomics.</title>
        <authorList>
            <person name="Gobler C.J."/>
            <person name="Berry D.L."/>
            <person name="Dyhrman S.T."/>
            <person name="Wilhelm S.W."/>
            <person name="Salamov A."/>
            <person name="Lobanov A.V."/>
            <person name="Zhang Y."/>
            <person name="Collier J.L."/>
            <person name="Wurch L.L."/>
            <person name="Kustka A.B."/>
            <person name="Dill B.D."/>
            <person name="Shah M."/>
            <person name="VerBerkmoes N.C."/>
            <person name="Kuo A."/>
            <person name="Terry A."/>
            <person name="Pangilinan J."/>
            <person name="Lindquist E.A."/>
            <person name="Lucas S."/>
            <person name="Paulsen I.T."/>
            <person name="Hattenrath-Lehmann T.K."/>
            <person name="Talmage S.C."/>
            <person name="Walker E.A."/>
            <person name="Koch F."/>
            <person name="Burson A.M."/>
            <person name="Marcoval M.A."/>
            <person name="Tang Y.Z."/>
            <person name="Lecleir G.R."/>
            <person name="Coyne K.J."/>
            <person name="Berg G.M."/>
            <person name="Bertrand E.M."/>
            <person name="Saito M.A."/>
            <person name="Gladyshev V.N."/>
            <person name="Grigoriev I.V."/>
        </authorList>
    </citation>
    <scope>NUCLEOTIDE SEQUENCE [LARGE SCALE GENOMIC DNA]</scope>
    <source>
        <strain evidence="4">CCMP 1984</strain>
    </source>
</reference>
<proteinExistence type="predicted"/>
<evidence type="ECO:0000313" key="3">
    <source>
        <dbReference type="EMBL" id="EGB07596.1"/>
    </source>
</evidence>
<feature type="region of interest" description="Disordered" evidence="2">
    <location>
        <begin position="1201"/>
        <end position="1229"/>
    </location>
</feature>
<dbReference type="Proteomes" id="UP000002729">
    <property type="component" value="Unassembled WGS sequence"/>
</dbReference>
<dbReference type="OMA" id="WNKWRTS"/>
<sequence>MVENGNRKNGHSHAREVTVVVASVSGLKTALAGSDRRVFVRVRSAAESKWQRTACAPRSAAAWDEVFAVNHVHRGQLFVEVVEEGRKKASFSAVAPLEAQGRFQLPLAPGVALTCTVRRGSPLTSFAETEALIVALSGRLERADADRKRRFFAWVRASQLRSGFRCFQAGLRARTGVRTRRDTDAELRRERRARSEAEDALSSAVSARDGRSEERERLLRDQHEAAIAAATAIAASAIRYHEDLARETAAAHAAELRETVQALERKRADAVRELEETYAGVVRDRDEAYGKQVVLLRERRCREGHAAELAALRDGHDSALSAAAEMMELEKQRQCDAALADAARQRDRSFTEEKEALEAALRDGHGRDREALERQHGEHLEKLRSRTRELEEAAADAERRHADGLAEVERHHVSERRRELAARDDAHTDALESSEAALATRHRAAMDEQAESHRALYEAQATTHRAALDAQASSHQVAMETLASSPVFARRSSHKAAFEKQVANHKQLMDDHTATHEETSRVRDDSYGKQLGQMRESHAVAVEAMRRGHDQRHDEALKTEKQMTVDAKDREHGAAVLHALRERDEAHAAERQALEDVIASRHAQELAARSASHEEELAAVARRHEDALQASHAEKDRAHDERLAAALGSMRDDHDAALGSMRDDHDAARAEDANARARRVVGRWLHRLLSEGWNKWRTSVRVATVAEMREQHAREIAALRNAARAEDANARARRVVGRWLHRLLSEGWNKWRTSAREATHAAALAEAARVRDGQTASLREQHDAALAAAAEASRLERDRDLLAARAALARDHDGALAAALAAREAELRADFEAALEEERAARDASLDAQRAEHAEAAAARERAFDDERSTLEEELVTTLVERHAKELEKRNAEHAILVANCERSARAELDCRRGCEEDLRVKHKEALADQAKKHAAALQERDNEYVTQLQALRETHAAAVSAMRENHAASLGSTREMARLEKDHEHRSLVTNALRERDDTHGAERRALEDALAADHARDLAARSAAHDAAFGTLAAQHDARLAEHAAQQALHLQQALEAARRERDLDNDEKLAVALRDRDEAHEIEKDELDLFLMCKSERELDARSSAYDRELASKDEQFRALEAELRADREHFASQLAELEARHTAEMEERMAELEESHFEAMNEAVCSVAADKDRERDISLSSRTQTLTERHREELELAAERHDATMARRRRKRLCGSSTRPRSSPP</sequence>
<feature type="coiled-coil region" evidence="1">
    <location>
        <begin position="1124"/>
        <end position="1166"/>
    </location>
</feature>
<gene>
    <name evidence="3" type="ORF">AURANDRAFT_71767</name>
</gene>
<protein>
    <recommendedName>
        <fullName evidence="5">C2 domain-containing protein</fullName>
    </recommendedName>
</protein>
<accession>F0YAU9</accession>